<dbReference type="PROSITE" id="PS00928">
    <property type="entry name" value="TREHALASE_2"/>
    <property type="match status" value="1"/>
</dbReference>
<dbReference type="PROSITE" id="PS00927">
    <property type="entry name" value="TREHALASE_1"/>
    <property type="match status" value="1"/>
</dbReference>
<evidence type="ECO:0000256" key="1">
    <source>
        <dbReference type="ARBA" id="ARBA00022801"/>
    </source>
</evidence>
<dbReference type="GO" id="GO:0005993">
    <property type="term" value="P:trehalose catabolic process"/>
    <property type="evidence" value="ECO:0007669"/>
    <property type="project" value="TreeGrafter"/>
</dbReference>
<organism evidence="3 4">
    <name type="scientific">Neolewinella lacunae</name>
    <dbReference type="NCBI Taxonomy" id="1517758"/>
    <lineage>
        <taxon>Bacteria</taxon>
        <taxon>Pseudomonadati</taxon>
        <taxon>Bacteroidota</taxon>
        <taxon>Saprospiria</taxon>
        <taxon>Saprospirales</taxon>
        <taxon>Lewinellaceae</taxon>
        <taxon>Neolewinella</taxon>
    </lineage>
</organism>
<dbReference type="Pfam" id="PF01204">
    <property type="entry name" value="Trehalase"/>
    <property type="match status" value="1"/>
</dbReference>
<reference evidence="3" key="1">
    <citation type="submission" date="2020-08" db="EMBL/GenBank/DDBJ databases">
        <title>Lewinella bacteria from marine environments.</title>
        <authorList>
            <person name="Zhong Y."/>
        </authorList>
    </citation>
    <scope>NUCLEOTIDE SEQUENCE</scope>
    <source>
        <strain evidence="3">KCTC 42187</strain>
    </source>
</reference>
<sequence>MLGVLFLGQGCDPEPSHLAVLTSLAPAAAPTATLQRQAPDELFGELFRRVQMERVFADGKTFVDMIPKAEPSEIMGAYAAAKDLPGFNLKAFVEQYFAPPAQPESGFVSDSTRDIADHINALWPYLTRRAGADEGAAGSLIPLPNDYVVPGGRFREVYYWDSYFTLLGLQTAGRNDLVRDMVENFAFLIDKVGHVPNGNRTYYLTRSQPPFFALMVEVLAEIEGEEVYAEFMPQLISEHQYWMQGAADLTPKQRASNHSVLLGDGSILNRYYDAGDRPRAESYREDVLTIRESGRDSQLVARHLRSGAESGWDYSARWFADGENIASIVTTDILPPDLNSLLWKLEQVISEHHPDETTATKYTRLASKRAAAIDKFLWNPLSRYYEDYNWTTGQHTGYLTLAGTYPFFVGLAPQEYVETVGNRLSKDFLGPGGLRTSLQRTGQQWDAPNGWPPLQWMAYKGMLDYGRIALALEIKNRWMKNNQRVYANVQKMVEKYNVEDISLLAGGGEYPVQDGFGWSNGVYLRMTAE</sequence>
<protein>
    <submittedName>
        <fullName evidence="3">Alpha,alpha-trehalase TreF</fullName>
    </submittedName>
</protein>
<dbReference type="Gene3D" id="1.50.10.10">
    <property type="match status" value="1"/>
</dbReference>
<dbReference type="InterPro" id="IPR018232">
    <property type="entry name" value="Glyco_hydro_37_CS"/>
</dbReference>
<dbReference type="PANTHER" id="PTHR23403:SF1">
    <property type="entry name" value="TREHALASE"/>
    <property type="match status" value="1"/>
</dbReference>
<evidence type="ECO:0000313" key="4">
    <source>
        <dbReference type="Proteomes" id="UP000650081"/>
    </source>
</evidence>
<dbReference type="GO" id="GO:0004555">
    <property type="term" value="F:alpha,alpha-trehalase activity"/>
    <property type="evidence" value="ECO:0007669"/>
    <property type="project" value="InterPro"/>
</dbReference>
<evidence type="ECO:0000313" key="3">
    <source>
        <dbReference type="EMBL" id="MBC6995309.1"/>
    </source>
</evidence>
<gene>
    <name evidence="3" type="primary">treF</name>
    <name evidence="3" type="ORF">H9S92_14140</name>
</gene>
<accession>A0A923PL08</accession>
<evidence type="ECO:0000256" key="2">
    <source>
        <dbReference type="ARBA" id="ARBA00023295"/>
    </source>
</evidence>
<comment type="caution">
    <text evidence="3">The sequence shown here is derived from an EMBL/GenBank/DDBJ whole genome shotgun (WGS) entry which is preliminary data.</text>
</comment>
<dbReference type="NCBIfam" id="NF009773">
    <property type="entry name" value="PRK13270.1"/>
    <property type="match status" value="1"/>
</dbReference>
<dbReference type="PRINTS" id="PR00744">
    <property type="entry name" value="GLHYDRLASE37"/>
</dbReference>
<keyword evidence="2" id="KW-0326">Glycosidase</keyword>
<dbReference type="AlphaFoldDB" id="A0A923PL08"/>
<proteinExistence type="predicted"/>
<dbReference type="InterPro" id="IPR012341">
    <property type="entry name" value="6hp_glycosidase-like_sf"/>
</dbReference>
<dbReference type="SUPFAM" id="SSF48208">
    <property type="entry name" value="Six-hairpin glycosidases"/>
    <property type="match status" value="1"/>
</dbReference>
<dbReference type="EMBL" id="JACSIT010000135">
    <property type="protein sequence ID" value="MBC6995309.1"/>
    <property type="molecule type" value="Genomic_DNA"/>
</dbReference>
<dbReference type="Proteomes" id="UP000650081">
    <property type="component" value="Unassembled WGS sequence"/>
</dbReference>
<dbReference type="InterPro" id="IPR001661">
    <property type="entry name" value="Glyco_hydro_37"/>
</dbReference>
<dbReference type="PANTHER" id="PTHR23403">
    <property type="entry name" value="TREHALASE"/>
    <property type="match status" value="1"/>
</dbReference>
<name>A0A923PL08_9BACT</name>
<keyword evidence="4" id="KW-1185">Reference proteome</keyword>
<dbReference type="InterPro" id="IPR008928">
    <property type="entry name" value="6-hairpin_glycosidase_sf"/>
</dbReference>
<keyword evidence="1" id="KW-0378">Hydrolase</keyword>